<dbReference type="RefSeq" id="WP_163678517.1">
    <property type="nucleotide sequence ID" value="NZ_AP022570.1"/>
</dbReference>
<protein>
    <submittedName>
        <fullName evidence="2">Uncharacterized protein</fullName>
    </submittedName>
</protein>
<name>A0A6N4VID3_9MYCO</name>
<dbReference type="AlphaFoldDB" id="A0A6N4VID3"/>
<dbReference type="KEGG" id="mpof:MPOR_49040"/>
<organism evidence="2 3">
    <name type="scientific">Mycolicibacterium poriferae</name>
    <dbReference type="NCBI Taxonomy" id="39694"/>
    <lineage>
        <taxon>Bacteria</taxon>
        <taxon>Bacillati</taxon>
        <taxon>Actinomycetota</taxon>
        <taxon>Actinomycetes</taxon>
        <taxon>Mycobacteriales</taxon>
        <taxon>Mycobacteriaceae</taxon>
        <taxon>Mycolicibacterium</taxon>
    </lineage>
</organism>
<reference evidence="2 3" key="1">
    <citation type="journal article" date="2019" name="Emerg. Microbes Infect.">
        <title>Comprehensive subspecies identification of 175 nontuberculous mycobacteria species based on 7547 genomic profiles.</title>
        <authorList>
            <person name="Matsumoto Y."/>
            <person name="Kinjo T."/>
            <person name="Motooka D."/>
            <person name="Nabeya D."/>
            <person name="Jung N."/>
            <person name="Uechi K."/>
            <person name="Horii T."/>
            <person name="Iida T."/>
            <person name="Fujita J."/>
            <person name="Nakamura S."/>
        </authorList>
    </citation>
    <scope>NUCLEOTIDE SEQUENCE [LARGE SCALE GENOMIC DNA]</scope>
    <source>
        <strain evidence="2 3">JCM 12603</strain>
    </source>
</reference>
<keyword evidence="3" id="KW-1185">Reference proteome</keyword>
<feature type="transmembrane region" description="Helical" evidence="1">
    <location>
        <begin position="12"/>
        <end position="31"/>
    </location>
</feature>
<sequence length="54" mass="6449">MEKYGLETWHDYATLVFLIAVLITSALFPIWERHARHRGERSQLRRQPTRRGAN</sequence>
<accession>A0A6N4VID3</accession>
<keyword evidence="1" id="KW-1133">Transmembrane helix</keyword>
<gene>
    <name evidence="2" type="ORF">MPOR_49040</name>
</gene>
<keyword evidence="1" id="KW-0812">Transmembrane</keyword>
<dbReference type="Proteomes" id="UP000466785">
    <property type="component" value="Chromosome"/>
</dbReference>
<keyword evidence="1" id="KW-0472">Membrane</keyword>
<evidence type="ECO:0000256" key="1">
    <source>
        <dbReference type="SAM" id="Phobius"/>
    </source>
</evidence>
<dbReference type="EMBL" id="AP022570">
    <property type="protein sequence ID" value="BBX53878.1"/>
    <property type="molecule type" value="Genomic_DNA"/>
</dbReference>
<proteinExistence type="predicted"/>
<evidence type="ECO:0000313" key="2">
    <source>
        <dbReference type="EMBL" id="BBX53878.1"/>
    </source>
</evidence>
<evidence type="ECO:0000313" key="3">
    <source>
        <dbReference type="Proteomes" id="UP000466785"/>
    </source>
</evidence>